<name>A0A1I3SBQ5_9GAMM</name>
<evidence type="ECO:0000313" key="1">
    <source>
        <dbReference type="EMBL" id="PHM39102.1"/>
    </source>
</evidence>
<accession>A0A1I3SBQ5</accession>
<reference evidence="1 4" key="3">
    <citation type="journal article" date="2017" name="Nat. Microbiol.">
        <title>Natural product diversity associated with the nematode symbionts Photorhabdus and Xenorhabdus.</title>
        <authorList>
            <person name="Tobias N.J."/>
            <person name="Wolff H."/>
            <person name="Djahanschiri B."/>
            <person name="Grundmann F."/>
            <person name="Kronenwerth M."/>
            <person name="Shi Y.M."/>
            <person name="Simonyi S."/>
            <person name="Grun P."/>
            <person name="Shapiro-Ilan D."/>
            <person name="Pidot S.J."/>
            <person name="Stinear T.P."/>
            <person name="Ebersberger I."/>
            <person name="Bode H.B."/>
        </authorList>
    </citation>
    <scope>NUCLEOTIDE SEQUENCE [LARGE SCALE GENOMIC DNA]</scope>
    <source>
        <strain evidence="1 4">DSM 17908</strain>
    </source>
</reference>
<reference evidence="2" key="2">
    <citation type="submission" date="2016-10" db="EMBL/GenBank/DDBJ databases">
        <authorList>
            <person name="de Groot N.N."/>
        </authorList>
    </citation>
    <scope>NUCLEOTIDE SEQUENCE [LARGE SCALE GENOMIC DNA]</scope>
    <source>
        <strain evidence="2">DSM 17908</strain>
    </source>
</reference>
<organism evidence="2 3">
    <name type="scientific">Xenorhabdus mauleonii</name>
    <dbReference type="NCBI Taxonomy" id="351675"/>
    <lineage>
        <taxon>Bacteria</taxon>
        <taxon>Pseudomonadati</taxon>
        <taxon>Pseudomonadota</taxon>
        <taxon>Gammaproteobacteria</taxon>
        <taxon>Enterobacterales</taxon>
        <taxon>Morganellaceae</taxon>
        <taxon>Xenorhabdus</taxon>
    </lineage>
</organism>
<reference evidence="3" key="1">
    <citation type="submission" date="2016-10" db="EMBL/GenBank/DDBJ databases">
        <authorList>
            <person name="Varghese N."/>
            <person name="Submissions S."/>
        </authorList>
    </citation>
    <scope>NUCLEOTIDE SEQUENCE [LARGE SCALE GENOMIC DNA]</scope>
    <source>
        <strain evidence="3">DSM 17908</strain>
    </source>
</reference>
<dbReference type="EMBL" id="FORG01000011">
    <property type="protein sequence ID" value="SFJ55382.1"/>
    <property type="molecule type" value="Genomic_DNA"/>
</dbReference>
<dbReference type="Proteomes" id="UP000198919">
    <property type="component" value="Unassembled WGS sequence"/>
</dbReference>
<keyword evidence="4" id="KW-1185">Reference proteome</keyword>
<dbReference type="EMBL" id="NITY01000012">
    <property type="protein sequence ID" value="PHM39102.1"/>
    <property type="molecule type" value="Genomic_DNA"/>
</dbReference>
<sequence>MSNNSISLKQAAYRSGLATSLFKFIFEKTKSECTTDFNNLIALASDINQEVHHALLKYSPTPLTLRLLSYIKHRRPVPLTQAMHLTGVGISLYEVILDQASKDCSIESRDMLSLACDINQEVYRALLAVIYDE</sequence>
<proteinExistence type="predicted"/>
<evidence type="ECO:0000313" key="3">
    <source>
        <dbReference type="Proteomes" id="UP000198919"/>
    </source>
</evidence>
<evidence type="ECO:0000313" key="2">
    <source>
        <dbReference type="EMBL" id="SFJ55382.1"/>
    </source>
</evidence>
<dbReference type="AlphaFoldDB" id="A0A1I3SBQ5"/>
<evidence type="ECO:0000313" key="4">
    <source>
        <dbReference type="Proteomes" id="UP000224607"/>
    </source>
</evidence>
<dbReference type="Proteomes" id="UP000224607">
    <property type="component" value="Unassembled WGS sequence"/>
</dbReference>
<protein>
    <submittedName>
        <fullName evidence="2">Uncharacterized protein</fullName>
    </submittedName>
</protein>
<gene>
    <name evidence="2" type="ORF">SAMN05421680_11128</name>
    <name evidence="1" type="ORF">Xmau_03007</name>
</gene>
<dbReference type="RefSeq" id="WP_092511219.1">
    <property type="nucleotide sequence ID" value="NZ_CAWNQB010000004.1"/>
</dbReference>
<dbReference type="OrthoDB" id="6434572at2"/>